<dbReference type="RefSeq" id="WP_123666180.1">
    <property type="nucleotide sequence ID" value="NZ_RJKE01000001.1"/>
</dbReference>
<dbReference type="InterPro" id="IPR029069">
    <property type="entry name" value="HotDog_dom_sf"/>
</dbReference>
<dbReference type="OrthoDB" id="9781019at2"/>
<evidence type="ECO:0000313" key="11">
    <source>
        <dbReference type="EMBL" id="ROO86819.1"/>
    </source>
</evidence>
<keyword evidence="4" id="KW-0443">Lipid metabolism</keyword>
<dbReference type="PANTHER" id="PTHR11066:SF34">
    <property type="entry name" value="ACYL-COENZYME A THIOESTERASE 8"/>
    <property type="match status" value="1"/>
</dbReference>
<dbReference type="GO" id="GO:0047617">
    <property type="term" value="F:fatty acyl-CoA hydrolase activity"/>
    <property type="evidence" value="ECO:0007669"/>
    <property type="project" value="UniProtKB-EC"/>
</dbReference>
<dbReference type="Proteomes" id="UP000272400">
    <property type="component" value="Unassembled WGS sequence"/>
</dbReference>
<evidence type="ECO:0000313" key="12">
    <source>
        <dbReference type="Proteomes" id="UP000272400"/>
    </source>
</evidence>
<dbReference type="InterPro" id="IPR042171">
    <property type="entry name" value="Acyl-CoA_hotdog"/>
</dbReference>
<feature type="domain" description="Acyl-CoA thioesterase-like N-terminal HotDog" evidence="10">
    <location>
        <begin position="32"/>
        <end position="108"/>
    </location>
</feature>
<proteinExistence type="inferred from homology"/>
<evidence type="ECO:0000259" key="10">
    <source>
        <dbReference type="Pfam" id="PF13622"/>
    </source>
</evidence>
<evidence type="ECO:0000256" key="1">
    <source>
        <dbReference type="ARBA" id="ARBA00006538"/>
    </source>
</evidence>
<dbReference type="AlphaFoldDB" id="A0A3N1CZX2"/>
<dbReference type="InterPro" id="IPR049449">
    <property type="entry name" value="TesB_ACOT8-like_N"/>
</dbReference>
<dbReference type="SUPFAM" id="SSF54637">
    <property type="entry name" value="Thioesterase/thiol ester dehydrase-isomerase"/>
    <property type="match status" value="2"/>
</dbReference>
<evidence type="ECO:0000256" key="3">
    <source>
        <dbReference type="ARBA" id="ARBA00022801"/>
    </source>
</evidence>
<evidence type="ECO:0000256" key="6">
    <source>
        <dbReference type="ARBA" id="ARBA00071120"/>
    </source>
</evidence>
<dbReference type="FunFam" id="2.40.160.210:FF:000001">
    <property type="entry name" value="Acyl-CoA thioesterase II"/>
    <property type="match status" value="1"/>
</dbReference>
<name>A0A3N1CZX2_9ACTN</name>
<dbReference type="Pfam" id="PF02551">
    <property type="entry name" value="Acyl_CoA_thio"/>
    <property type="match status" value="1"/>
</dbReference>
<evidence type="ECO:0000256" key="5">
    <source>
        <dbReference type="ARBA" id="ARBA00050943"/>
    </source>
</evidence>
<comment type="caution">
    <text evidence="11">The sequence shown here is derived from an EMBL/GenBank/DDBJ whole genome shotgun (WGS) entry which is preliminary data.</text>
</comment>
<keyword evidence="3" id="KW-0378">Hydrolase</keyword>
<dbReference type="CDD" id="cd03444">
    <property type="entry name" value="Thioesterase_II_repeat1"/>
    <property type="match status" value="1"/>
</dbReference>
<organism evidence="11 12">
    <name type="scientific">Actinocorallia herbida</name>
    <dbReference type="NCBI Taxonomy" id="58109"/>
    <lineage>
        <taxon>Bacteria</taxon>
        <taxon>Bacillati</taxon>
        <taxon>Actinomycetota</taxon>
        <taxon>Actinomycetes</taxon>
        <taxon>Streptosporangiales</taxon>
        <taxon>Thermomonosporaceae</taxon>
        <taxon>Actinocorallia</taxon>
    </lineage>
</organism>
<dbReference type="Pfam" id="PF13622">
    <property type="entry name" value="4HBT_3"/>
    <property type="match status" value="1"/>
</dbReference>
<comment type="catalytic activity">
    <reaction evidence="5">
        <text>a fatty acyl-CoA + H2O = a fatty acid + CoA + H(+)</text>
        <dbReference type="Rhea" id="RHEA:16781"/>
        <dbReference type="ChEBI" id="CHEBI:15377"/>
        <dbReference type="ChEBI" id="CHEBI:15378"/>
        <dbReference type="ChEBI" id="CHEBI:28868"/>
        <dbReference type="ChEBI" id="CHEBI:57287"/>
        <dbReference type="ChEBI" id="CHEBI:77636"/>
        <dbReference type="EC" id="3.1.2.20"/>
    </reaction>
    <physiologicalReaction direction="left-to-right" evidence="5">
        <dbReference type="Rhea" id="RHEA:16782"/>
    </physiologicalReaction>
</comment>
<dbReference type="PANTHER" id="PTHR11066">
    <property type="entry name" value="ACYL-COA THIOESTERASE"/>
    <property type="match status" value="1"/>
</dbReference>
<evidence type="ECO:0000256" key="7">
    <source>
        <dbReference type="ARBA" id="ARBA00079653"/>
    </source>
</evidence>
<accession>A0A3N1CZX2</accession>
<evidence type="ECO:0000256" key="4">
    <source>
        <dbReference type="ARBA" id="ARBA00023098"/>
    </source>
</evidence>
<feature type="domain" description="Acyl-CoA thioesterase 2 C-terminal" evidence="9">
    <location>
        <begin position="157"/>
        <end position="258"/>
    </location>
</feature>
<comment type="subunit">
    <text evidence="2">Homotetramer.</text>
</comment>
<protein>
    <recommendedName>
        <fullName evidence="6">Acyl-CoA thioesterase 2</fullName>
    </recommendedName>
    <alternativeName>
        <fullName evidence="7">Thioesterase II</fullName>
    </alternativeName>
</protein>
<evidence type="ECO:0000259" key="9">
    <source>
        <dbReference type="Pfam" id="PF02551"/>
    </source>
</evidence>
<sequence length="267" mass="29464">MADELGFGETLRLERLEADLFRGHCHAGSPQRAFGGQVAAQALVAAGGTVPDDRFVHSLHGYFIRGGRSDQPIVYSVDRVRDGRSFTTRRVVAVQDGKAIFGLSASFHGEESGPTHQKPMPETVPPEDAEPAPDRWSAYAGSLEIRFNDVSSAADLPRRQIWVRSRHPLGDDHLRNVCALTYTSDIGLAGTAFLGRLNPRNPFQLSSLDHAVWFHRPFSLDDWLLFDTESPNYASTRGLAHGTFYTRSGTLVASVTQEVLIRPLPRD</sequence>
<dbReference type="GO" id="GO:0009062">
    <property type="term" value="P:fatty acid catabolic process"/>
    <property type="evidence" value="ECO:0007669"/>
    <property type="project" value="TreeGrafter"/>
</dbReference>
<evidence type="ECO:0000256" key="8">
    <source>
        <dbReference type="SAM" id="MobiDB-lite"/>
    </source>
</evidence>
<dbReference type="CDD" id="cd03445">
    <property type="entry name" value="Thioesterase_II_repeat2"/>
    <property type="match status" value="1"/>
</dbReference>
<dbReference type="GO" id="GO:0006637">
    <property type="term" value="P:acyl-CoA metabolic process"/>
    <property type="evidence" value="ECO:0007669"/>
    <property type="project" value="InterPro"/>
</dbReference>
<gene>
    <name evidence="11" type="ORF">EDD29_4401</name>
</gene>
<keyword evidence="12" id="KW-1185">Reference proteome</keyword>
<comment type="similarity">
    <text evidence="1">Belongs to the C/M/P thioester hydrolase family.</text>
</comment>
<evidence type="ECO:0000256" key="2">
    <source>
        <dbReference type="ARBA" id="ARBA00011881"/>
    </source>
</evidence>
<dbReference type="InterPro" id="IPR025652">
    <property type="entry name" value="TesB_C"/>
</dbReference>
<dbReference type="InterPro" id="IPR003703">
    <property type="entry name" value="Acyl_CoA_thio"/>
</dbReference>
<reference evidence="11 12" key="1">
    <citation type="submission" date="2018-11" db="EMBL/GenBank/DDBJ databases">
        <title>Sequencing the genomes of 1000 actinobacteria strains.</title>
        <authorList>
            <person name="Klenk H.-P."/>
        </authorList>
    </citation>
    <scope>NUCLEOTIDE SEQUENCE [LARGE SCALE GENOMIC DNA]</scope>
    <source>
        <strain evidence="11 12">DSM 44254</strain>
    </source>
</reference>
<dbReference type="EMBL" id="RJKE01000001">
    <property type="protein sequence ID" value="ROO86819.1"/>
    <property type="molecule type" value="Genomic_DNA"/>
</dbReference>
<feature type="region of interest" description="Disordered" evidence="8">
    <location>
        <begin position="106"/>
        <end position="133"/>
    </location>
</feature>
<dbReference type="Gene3D" id="2.40.160.210">
    <property type="entry name" value="Acyl-CoA thioesterase, double hotdog domain"/>
    <property type="match status" value="1"/>
</dbReference>